<feature type="transmembrane region" description="Helical" evidence="7">
    <location>
        <begin position="195"/>
        <end position="211"/>
    </location>
</feature>
<dbReference type="PANTHER" id="PTHR43299">
    <property type="entry name" value="UPF0718 PROTEIN YRAQ"/>
    <property type="match status" value="1"/>
</dbReference>
<evidence type="ECO:0000256" key="6">
    <source>
        <dbReference type="ARBA" id="ARBA00023136"/>
    </source>
</evidence>
<evidence type="ECO:0000256" key="3">
    <source>
        <dbReference type="ARBA" id="ARBA00022475"/>
    </source>
</evidence>
<comment type="subcellular location">
    <subcellularLocation>
        <location evidence="1">Cell membrane</location>
        <topology evidence="1">Multi-pass membrane protein</topology>
    </subcellularLocation>
</comment>
<feature type="transmembrane region" description="Helical" evidence="7">
    <location>
        <begin position="145"/>
        <end position="167"/>
    </location>
</feature>
<dbReference type="EMBL" id="DSLG01000008">
    <property type="protein sequence ID" value="HEA87972.1"/>
    <property type="molecule type" value="Genomic_DNA"/>
</dbReference>
<evidence type="ECO:0000313" key="8">
    <source>
        <dbReference type="EMBL" id="HEA87972.1"/>
    </source>
</evidence>
<evidence type="ECO:0000256" key="2">
    <source>
        <dbReference type="ARBA" id="ARBA00006386"/>
    </source>
</evidence>
<feature type="transmembrane region" description="Helical" evidence="7">
    <location>
        <begin position="81"/>
        <end position="104"/>
    </location>
</feature>
<dbReference type="EMBL" id="DSTU01000004">
    <property type="protein sequence ID" value="HFJ53810.1"/>
    <property type="molecule type" value="Genomic_DNA"/>
</dbReference>
<dbReference type="PANTHER" id="PTHR43299:SF1">
    <property type="entry name" value="UPF0718 PROTEIN YRAQ"/>
    <property type="match status" value="1"/>
</dbReference>
<dbReference type="Pfam" id="PF03773">
    <property type="entry name" value="ArsP_1"/>
    <property type="match status" value="1"/>
</dbReference>
<evidence type="ECO:0000256" key="7">
    <source>
        <dbReference type="SAM" id="Phobius"/>
    </source>
</evidence>
<dbReference type="GO" id="GO:0005886">
    <property type="term" value="C:plasma membrane"/>
    <property type="evidence" value="ECO:0007669"/>
    <property type="project" value="UniProtKB-SubCell"/>
</dbReference>
<feature type="transmembrane region" description="Helical" evidence="7">
    <location>
        <begin position="369"/>
        <end position="387"/>
    </location>
</feature>
<feature type="transmembrane region" description="Helical" evidence="7">
    <location>
        <begin position="340"/>
        <end position="360"/>
    </location>
</feature>
<feature type="transmembrane region" description="Helical" evidence="7">
    <location>
        <begin position="265"/>
        <end position="282"/>
    </location>
</feature>
<protein>
    <submittedName>
        <fullName evidence="9">Permease</fullName>
    </submittedName>
</protein>
<dbReference type="AlphaFoldDB" id="A0A7C3EGW5"/>
<name>A0A7C3EGW5_UNCW3</name>
<organism evidence="9">
    <name type="scientific">candidate division WOR-3 bacterium</name>
    <dbReference type="NCBI Taxonomy" id="2052148"/>
    <lineage>
        <taxon>Bacteria</taxon>
        <taxon>Bacteria division WOR-3</taxon>
    </lineage>
</organism>
<evidence type="ECO:0000256" key="1">
    <source>
        <dbReference type="ARBA" id="ARBA00004651"/>
    </source>
</evidence>
<comment type="caution">
    <text evidence="9">The sequence shown here is derived from an EMBL/GenBank/DDBJ whole genome shotgun (WGS) entry which is preliminary data.</text>
</comment>
<evidence type="ECO:0000256" key="4">
    <source>
        <dbReference type="ARBA" id="ARBA00022692"/>
    </source>
</evidence>
<keyword evidence="6 7" id="KW-0472">Membrane</keyword>
<reference evidence="9" key="1">
    <citation type="journal article" date="2020" name="mSystems">
        <title>Genome- and Community-Level Interaction Insights into Carbon Utilization and Element Cycling Functions of Hydrothermarchaeota in Hydrothermal Sediment.</title>
        <authorList>
            <person name="Zhou Z."/>
            <person name="Liu Y."/>
            <person name="Xu W."/>
            <person name="Pan J."/>
            <person name="Luo Z.H."/>
            <person name="Li M."/>
        </authorList>
    </citation>
    <scope>NUCLEOTIDE SEQUENCE [LARGE SCALE GENOMIC DNA]</scope>
    <source>
        <strain evidence="8">SpSt-265</strain>
        <strain evidence="9">SpSt-465</strain>
    </source>
</reference>
<sequence length="390" mass="42335">MKEYQKFLIILGLFLLFYLVPFDQSRVQTAVLEGLLMLQDYARLHVLFCLVPAFFIAGAIQNFIAREAVLKYFGPESNKALAYSVASVSGAILAVCSCTVLPMFMGIYYAGAGLGVATTFLYSGPAINILAIIMTGRVLGLKLGAARAIGAVIFSIIIGLLMALIFYRSEQKRAETFTQFSLEVPKTRRRLRQNVLYFAAMILFLVFANWGKPREPVGFFSAVYSVKWFLAGSFLLLTLLMVFFWFSGEERRAWIGSTWGFAKQILPLLLGGVFVAGFLLGRPGLNRGIIPDSIIASLVGGNSLLSNLFASVSGALMYFATLTEIPILQGLLGSGMGRGPALALLLSGPALSLPSMIVIIRTIGLKKGLTYILLVVALSATVGWIFGTLT</sequence>
<keyword evidence="3" id="KW-1003">Cell membrane</keyword>
<gene>
    <name evidence="8" type="ORF">ENP94_08240</name>
    <name evidence="9" type="ORF">ENS16_03885</name>
</gene>
<keyword evidence="5 7" id="KW-1133">Transmembrane helix</keyword>
<feature type="transmembrane region" description="Helical" evidence="7">
    <location>
        <begin position="223"/>
        <end position="245"/>
    </location>
</feature>
<feature type="transmembrane region" description="Helical" evidence="7">
    <location>
        <begin position="41"/>
        <end position="60"/>
    </location>
</feature>
<feature type="transmembrane region" description="Helical" evidence="7">
    <location>
        <begin position="110"/>
        <end position="133"/>
    </location>
</feature>
<evidence type="ECO:0000313" key="9">
    <source>
        <dbReference type="EMBL" id="HFJ53810.1"/>
    </source>
</evidence>
<dbReference type="InterPro" id="IPR005524">
    <property type="entry name" value="DUF318"/>
</dbReference>
<keyword evidence="4 7" id="KW-0812">Transmembrane</keyword>
<comment type="similarity">
    <text evidence="2">Belongs to the UPF0718 family.</text>
</comment>
<proteinExistence type="inferred from homology"/>
<accession>A0A7C3EGW5</accession>
<evidence type="ECO:0000256" key="5">
    <source>
        <dbReference type="ARBA" id="ARBA00022989"/>
    </source>
</evidence>